<protein>
    <submittedName>
        <fullName evidence="1">Uncharacterized protein</fullName>
    </submittedName>
</protein>
<evidence type="ECO:0000313" key="1">
    <source>
        <dbReference type="EMBL" id="SEN52019.1"/>
    </source>
</evidence>
<gene>
    <name evidence="1" type="ORF">SAMN05444955_11370</name>
</gene>
<dbReference type="AlphaFoldDB" id="A0A1H8H7L2"/>
<dbReference type="EMBL" id="FOCQ01000013">
    <property type="protein sequence ID" value="SEN52019.1"/>
    <property type="molecule type" value="Genomic_DNA"/>
</dbReference>
<evidence type="ECO:0000313" key="2">
    <source>
        <dbReference type="Proteomes" id="UP000199695"/>
    </source>
</evidence>
<reference evidence="1 2" key="1">
    <citation type="submission" date="2016-10" db="EMBL/GenBank/DDBJ databases">
        <authorList>
            <person name="de Groot N.N."/>
        </authorList>
    </citation>
    <scope>NUCLEOTIDE SEQUENCE [LARGE SCALE GENOMIC DNA]</scope>
    <source>
        <strain evidence="1 2">DSM 46701</strain>
    </source>
</reference>
<dbReference type="Proteomes" id="UP000199695">
    <property type="component" value="Unassembled WGS sequence"/>
</dbReference>
<name>A0A1H8H7L2_9BACL</name>
<accession>A0A1H8H7L2</accession>
<organism evidence="1 2">
    <name type="scientific">Lihuaxuella thermophila</name>
    <dbReference type="NCBI Taxonomy" id="1173111"/>
    <lineage>
        <taxon>Bacteria</taxon>
        <taxon>Bacillati</taxon>
        <taxon>Bacillota</taxon>
        <taxon>Bacilli</taxon>
        <taxon>Bacillales</taxon>
        <taxon>Thermoactinomycetaceae</taxon>
        <taxon>Lihuaxuella</taxon>
    </lineage>
</organism>
<dbReference type="STRING" id="1173111.SAMN05444955_11370"/>
<keyword evidence="2" id="KW-1185">Reference proteome</keyword>
<sequence>MNWEEGILSWSANQPGSLKSKKRNLILETRFLKNIHFISYIISNLLTSCPLPVGALGGAFEKSIRLSSVTKLVGENSLGGVAWSHQVIGMTIEHTCMKH</sequence>
<proteinExistence type="predicted"/>